<evidence type="ECO:0000256" key="2">
    <source>
        <dbReference type="ARBA" id="ARBA00022737"/>
    </source>
</evidence>
<feature type="region of interest" description="Disordered" evidence="3">
    <location>
        <begin position="902"/>
        <end position="926"/>
    </location>
</feature>
<keyword evidence="2" id="KW-0677">Repeat</keyword>
<dbReference type="PROSITE" id="PS51450">
    <property type="entry name" value="LRR"/>
    <property type="match status" value="3"/>
</dbReference>
<dbReference type="EMBL" id="LNIX01000001">
    <property type="protein sequence ID" value="OXA63397.1"/>
    <property type="molecule type" value="Genomic_DNA"/>
</dbReference>
<feature type="region of interest" description="Disordered" evidence="3">
    <location>
        <begin position="597"/>
        <end position="682"/>
    </location>
</feature>
<proteinExistence type="predicted"/>
<dbReference type="STRING" id="158441.A0A226F1T9"/>
<keyword evidence="4" id="KW-0472">Membrane</keyword>
<keyword evidence="4" id="KW-1133">Transmembrane helix</keyword>
<dbReference type="PANTHER" id="PTHR24366:SF168">
    <property type="entry name" value="GH22922P-RELATED"/>
    <property type="match status" value="1"/>
</dbReference>
<feature type="region of interest" description="Disordered" evidence="3">
    <location>
        <begin position="445"/>
        <end position="544"/>
    </location>
</feature>
<name>A0A226F1T9_FOLCA</name>
<keyword evidence="1" id="KW-0433">Leucine-rich repeat</keyword>
<dbReference type="SMART" id="SM00369">
    <property type="entry name" value="LRR_TYP"/>
    <property type="match status" value="8"/>
</dbReference>
<evidence type="ECO:0000313" key="6">
    <source>
        <dbReference type="EMBL" id="OXA63397.1"/>
    </source>
</evidence>
<feature type="compositionally biased region" description="Polar residues" evidence="3">
    <location>
        <begin position="1082"/>
        <end position="1094"/>
    </location>
</feature>
<feature type="compositionally biased region" description="Polar residues" evidence="3">
    <location>
        <begin position="485"/>
        <end position="494"/>
    </location>
</feature>
<keyword evidence="5" id="KW-0732">Signal</keyword>
<gene>
    <name evidence="6" type="ORF">Fcan01_02055</name>
</gene>
<dbReference type="Gene3D" id="3.80.10.10">
    <property type="entry name" value="Ribonuclease Inhibitor"/>
    <property type="match status" value="3"/>
</dbReference>
<comment type="caution">
    <text evidence="6">The sequence shown here is derived from an EMBL/GenBank/DDBJ whole genome shotgun (WGS) entry which is preliminary data.</text>
</comment>
<dbReference type="OMA" id="YYMPQTE"/>
<dbReference type="OrthoDB" id="6359842at2759"/>
<evidence type="ECO:0000256" key="4">
    <source>
        <dbReference type="SAM" id="Phobius"/>
    </source>
</evidence>
<evidence type="ECO:0000313" key="7">
    <source>
        <dbReference type="Proteomes" id="UP000198287"/>
    </source>
</evidence>
<dbReference type="InterPro" id="IPR001611">
    <property type="entry name" value="Leu-rich_rpt"/>
</dbReference>
<dbReference type="Proteomes" id="UP000198287">
    <property type="component" value="Unassembled WGS sequence"/>
</dbReference>
<organism evidence="6 7">
    <name type="scientific">Folsomia candida</name>
    <name type="common">Springtail</name>
    <dbReference type="NCBI Taxonomy" id="158441"/>
    <lineage>
        <taxon>Eukaryota</taxon>
        <taxon>Metazoa</taxon>
        <taxon>Ecdysozoa</taxon>
        <taxon>Arthropoda</taxon>
        <taxon>Hexapoda</taxon>
        <taxon>Collembola</taxon>
        <taxon>Entomobryomorpha</taxon>
        <taxon>Isotomoidea</taxon>
        <taxon>Isotomidae</taxon>
        <taxon>Proisotominae</taxon>
        <taxon>Folsomia</taxon>
    </lineage>
</organism>
<keyword evidence="4" id="KW-0812">Transmembrane</keyword>
<evidence type="ECO:0000256" key="1">
    <source>
        <dbReference type="ARBA" id="ARBA00022614"/>
    </source>
</evidence>
<feature type="transmembrane region" description="Helical" evidence="4">
    <location>
        <begin position="873"/>
        <end position="895"/>
    </location>
</feature>
<dbReference type="PANTHER" id="PTHR24366">
    <property type="entry name" value="IG(IMMUNOGLOBULIN) AND LRR(LEUCINE RICH REPEAT) DOMAINS"/>
    <property type="match status" value="1"/>
</dbReference>
<protein>
    <submittedName>
        <fullName evidence="6">Carboxypeptidase N subunit 2</fullName>
    </submittedName>
</protein>
<reference evidence="6 7" key="1">
    <citation type="submission" date="2015-12" db="EMBL/GenBank/DDBJ databases">
        <title>The genome of Folsomia candida.</title>
        <authorList>
            <person name="Faddeeva A."/>
            <person name="Derks M.F."/>
            <person name="Anvar Y."/>
            <person name="Smit S."/>
            <person name="Van Straalen N."/>
            <person name="Roelofs D."/>
        </authorList>
    </citation>
    <scope>NUCLEOTIDE SEQUENCE [LARGE SCALE GENOMIC DNA]</scope>
    <source>
        <strain evidence="6 7">VU population</strain>
        <tissue evidence="6">Whole body</tissue>
    </source>
</reference>
<dbReference type="AlphaFoldDB" id="A0A226F1T9"/>
<dbReference type="GO" id="GO:0004180">
    <property type="term" value="F:carboxypeptidase activity"/>
    <property type="evidence" value="ECO:0007669"/>
    <property type="project" value="UniProtKB-KW"/>
</dbReference>
<feature type="compositionally biased region" description="Low complexity" evidence="3">
    <location>
        <begin position="623"/>
        <end position="643"/>
    </location>
</feature>
<evidence type="ECO:0000256" key="3">
    <source>
        <dbReference type="SAM" id="MobiDB-lite"/>
    </source>
</evidence>
<feature type="region of interest" description="Disordered" evidence="3">
    <location>
        <begin position="1069"/>
        <end position="1099"/>
    </location>
</feature>
<feature type="compositionally biased region" description="Polar residues" evidence="3">
    <location>
        <begin position="535"/>
        <end position="544"/>
    </location>
</feature>
<accession>A0A226F1T9</accession>
<keyword evidence="6" id="KW-0645">Protease</keyword>
<dbReference type="InterPro" id="IPR003591">
    <property type="entry name" value="Leu-rich_rpt_typical-subtyp"/>
</dbReference>
<feature type="chain" id="PRO_5012578797" evidence="5">
    <location>
        <begin position="37"/>
        <end position="1124"/>
    </location>
</feature>
<feature type="compositionally biased region" description="Basic residues" evidence="3">
    <location>
        <begin position="1069"/>
        <end position="1081"/>
    </location>
</feature>
<feature type="signal peptide" evidence="5">
    <location>
        <begin position="1"/>
        <end position="36"/>
    </location>
</feature>
<keyword evidence="6" id="KW-0378">Hydrolase</keyword>
<feature type="compositionally biased region" description="Low complexity" evidence="3">
    <location>
        <begin position="656"/>
        <end position="672"/>
    </location>
</feature>
<dbReference type="SUPFAM" id="SSF52058">
    <property type="entry name" value="L domain-like"/>
    <property type="match status" value="1"/>
</dbReference>
<keyword evidence="7" id="KW-1185">Reference proteome</keyword>
<feature type="compositionally biased region" description="Polar residues" evidence="3">
    <location>
        <begin position="673"/>
        <end position="682"/>
    </location>
</feature>
<dbReference type="InterPro" id="IPR032675">
    <property type="entry name" value="LRR_dom_sf"/>
</dbReference>
<keyword evidence="6" id="KW-0121">Carboxypeptidase</keyword>
<dbReference type="SMART" id="SM00364">
    <property type="entry name" value="LRR_BAC"/>
    <property type="match status" value="4"/>
</dbReference>
<evidence type="ECO:0000256" key="5">
    <source>
        <dbReference type="SAM" id="SignalP"/>
    </source>
</evidence>
<dbReference type="Pfam" id="PF13855">
    <property type="entry name" value="LRR_8"/>
    <property type="match status" value="3"/>
</dbReference>
<sequence length="1124" mass="123992">MTTQTNMKQRMTWKNSGRVLNLLLHVLTALVGVASSTHEDCPWYRKDERLPDQIKANCICATNPSSDNQLSIQCHDIHAETLVSILVQFHAGTKQPLELLYLNGSRVTNADGMLLPSLFRDLKIVSLQLSGCKISSVHKDSFSGSEEHLKHLSLSQNELSSVPSEALGNLNRLSLLDLSYNKITRVAQGSFSKLNKLATLKLHDNNLELHPASFIGLERSHIPEAIYNLSSLAFLDLAQNRLRELEPYHFVGLHSLTALNLERNLLQSLPESVFEGINDTLSSLSLLNNLITNFPRSALKNLHELRVLDLGFNLLTEVPRDAFQGLKSLTLLALDGNPLATLSETSFAPLNTTLRGISLGGRFLNCDCRLQWVLEWVQTYDLQVTSRERNPQFCGSPTSLRSLNFYQIQPEDLACPKNETIKNDYDVNLSPEDMALLGMGSSSVYASSTNKEEGGGSSSALEDSSEQETEENRTTFTLEAPVPPVTQQERNGSVSKFKPRRPRPITKFTKAISSTTPSTTSTTPEEISKHDSGSGEENNSKKQVSSLETDFVGLNISNIAKQSPIKKIINNERLSSQIRQNGSTTPPPLILTTTTTSTHFTTHKTPVRNPPIRPNSVRHRITPKTVPTTTTITTTTMSTSSKTLPPEYDNNSQYQTTSSSSSTTTTTSSTISPGSPQRPHTSKTTIIDAAEIDDSKIPVISGIGSAVSSPNLHTGSIMSVKQPLPVQTHNQNVNVLPKSMLETHHQGGNRLPPPHPNLIFADKSEIVVQEIVRNGDSVTLHWESSKQAVGFRIIYRLFGEDSFRHGPPLASTETEYRIKNIPNNECMVVCVVPYEEILYNEISPSAASVPPGSQCREVKPTSPSALMNHMDKITIGASAAICVTVLIAVLIFIGITRRAKSKQRPPSTSTLLAKLPPTSFMTPTPGPNMVQTSGGAYGMAKDWDAMSVVSTKSIPRARMYHGSMDGLANPSMKTATLNPHFTRGGPDGLSTTHRSFSAAHHHHHSNNIGHHNHGYHHQHRQVGNVHTHGSAASAVNNYLNNQNRLLRTSLGSRASYDALNKLATIRHSHHQFEHNRRKRSSRLNQSESLNTLNGYETPDNWTDHDHDHEFYVARNHTRHDLVQL</sequence>
<feature type="compositionally biased region" description="Low complexity" evidence="3">
    <location>
        <begin position="512"/>
        <end position="525"/>
    </location>
</feature>